<evidence type="ECO:0000313" key="5">
    <source>
        <dbReference type="EMBL" id="EEF79714.1"/>
    </source>
</evidence>
<evidence type="ECO:0000313" key="8">
    <source>
        <dbReference type="EMBL" id="EEF80314.1"/>
    </source>
</evidence>
<dbReference type="EMBL" id="GG657896">
    <property type="protein sequence ID" value="EEF80104.1"/>
    <property type="molecule type" value="Genomic_DNA"/>
</dbReference>
<dbReference type="EMBL" id="GG657904">
    <property type="protein sequence ID" value="EEF78809.1"/>
    <property type="molecule type" value="Genomic_DNA"/>
</dbReference>
<evidence type="ECO:0000313" key="2">
    <source>
        <dbReference type="EMBL" id="EEF78809.1"/>
    </source>
</evidence>
<evidence type="ECO:0000313" key="7">
    <source>
        <dbReference type="EMBL" id="EEF80260.1"/>
    </source>
</evidence>
<evidence type="ECO:0000313" key="9">
    <source>
        <dbReference type="EMBL" id="EEF80385.1"/>
    </source>
</evidence>
<dbReference type="EMBL" id="GG657900">
    <property type="protein sequence ID" value="EEF79106.1"/>
    <property type="molecule type" value="Genomic_DNA"/>
</dbReference>
<sequence>MVSLAANRIYGSPSTLNDEQYESRSNWVNNSYRMAAERFAARSGQSFEKVDMDAMSNGWVQRCQLKDQVQ</sequence>
<dbReference type="EMBL" id="GG657907">
    <property type="protein sequence ID" value="EEF78487.1"/>
    <property type="molecule type" value="Genomic_DNA"/>
</dbReference>
<evidence type="ECO:0000313" key="1">
    <source>
        <dbReference type="EMBL" id="EEF78487.1"/>
    </source>
</evidence>
<gene>
    <name evidence="7" type="ORF">MDMS009_1156</name>
    <name evidence="8" type="ORF">MDMS009_1210</name>
    <name evidence="6" type="ORF">MDMS009_1261</name>
    <name evidence="5" type="ORF">MDMS009_1652</name>
    <name evidence="4" type="ORF">MDMS009_2366</name>
    <name evidence="3" type="ORF">MDMS009_2462</name>
    <name evidence="2" type="ORF">MDMS009_2553</name>
    <name evidence="1" type="ORF">MDMS009_3031</name>
    <name evidence="12" type="ORF">MDMS009_335</name>
    <name evidence="11" type="ORF">MDMS009_586</name>
    <name evidence="10" type="ORF">MDMS009_905</name>
    <name evidence="9" type="ORF">MDMS009_998</name>
</gene>
<dbReference type="EMBL" id="GG657895">
    <property type="protein sequence ID" value="EEF80314.1"/>
    <property type="molecule type" value="Genomic_DNA"/>
</dbReference>
<name>C0N2H5_9GAMM</name>
<evidence type="ECO:0000313" key="13">
    <source>
        <dbReference type="Proteomes" id="UP000004679"/>
    </source>
</evidence>
<dbReference type="AlphaFoldDB" id="C0N2H5"/>
<dbReference type="EMBL" id="GG657892">
    <property type="protein sequence ID" value="EEF80580.1"/>
    <property type="molecule type" value="Genomic_DNA"/>
</dbReference>
<organism evidence="12 13">
    <name type="scientific">Methylophaga thiooxydans DMS010</name>
    <dbReference type="NCBI Taxonomy" id="637616"/>
    <lineage>
        <taxon>Bacteria</taxon>
        <taxon>Pseudomonadati</taxon>
        <taxon>Pseudomonadota</taxon>
        <taxon>Gammaproteobacteria</taxon>
        <taxon>Thiotrichales</taxon>
        <taxon>Piscirickettsiaceae</taxon>
        <taxon>Methylophaga</taxon>
    </lineage>
</organism>
<evidence type="ECO:0000313" key="11">
    <source>
        <dbReference type="EMBL" id="EEF80859.1"/>
    </source>
</evidence>
<dbReference type="EMBL" id="GG657884">
    <property type="protein sequence ID" value="EEF81015.1"/>
    <property type="molecule type" value="Genomic_DNA"/>
</dbReference>
<keyword evidence="13" id="KW-1185">Reference proteome</keyword>
<evidence type="ECO:0000313" key="6">
    <source>
        <dbReference type="EMBL" id="EEF80104.1"/>
    </source>
</evidence>
<evidence type="ECO:0000313" key="3">
    <source>
        <dbReference type="EMBL" id="EEF78945.1"/>
    </source>
</evidence>
<dbReference type="EMBL" id="GG657895">
    <property type="protein sequence ID" value="EEF80260.1"/>
    <property type="molecule type" value="Genomic_DNA"/>
</dbReference>
<dbReference type="EMBL" id="GG657903">
    <property type="protein sequence ID" value="EEF78945.1"/>
    <property type="molecule type" value="Genomic_DNA"/>
</dbReference>
<reference evidence="12 13" key="2">
    <citation type="journal article" date="2011" name="J. Bacteriol.">
        <title>Draft genome sequence of the chemolithoheterotrophic, halophilic methylotroph Methylophaga thiooxydans DMS010.</title>
        <authorList>
            <person name="Boden R."/>
            <person name="Ferriera S."/>
            <person name="Johnson J."/>
            <person name="Kelly D.P."/>
            <person name="Murrell J.C."/>
            <person name="Schafer H."/>
        </authorList>
    </citation>
    <scope>NUCLEOTIDE SEQUENCE [LARGE SCALE GENOMIC DNA]</scope>
    <source>
        <strain evidence="12 13">DMS010</strain>
    </source>
</reference>
<dbReference type="EMBL" id="GG657893">
    <property type="protein sequence ID" value="EEF80385.1"/>
    <property type="molecule type" value="Genomic_DNA"/>
</dbReference>
<reference evidence="12" key="1">
    <citation type="submission" date="2008-01" db="EMBL/GenBank/DDBJ databases">
        <authorList>
            <person name="Schaefer H."/>
            <person name="Ferriera S."/>
            <person name="Johnson J."/>
            <person name="Kravitz S."/>
            <person name="Beeson K."/>
            <person name="Sutton G."/>
            <person name="Rogers Y.-H."/>
            <person name="Friedman R."/>
            <person name="Frazier M."/>
            <person name="Venter J.C."/>
        </authorList>
    </citation>
    <scope>NUCLEOTIDE SEQUENCE</scope>
    <source>
        <strain evidence="12">DMS010</strain>
    </source>
</reference>
<protein>
    <submittedName>
        <fullName evidence="12">Uncharacterized protein</fullName>
    </submittedName>
</protein>
<evidence type="ECO:0000313" key="10">
    <source>
        <dbReference type="EMBL" id="EEF80580.1"/>
    </source>
</evidence>
<evidence type="ECO:0000313" key="12">
    <source>
        <dbReference type="EMBL" id="EEF81015.1"/>
    </source>
</evidence>
<proteinExistence type="predicted"/>
<dbReference type="EMBL" id="GG657898">
    <property type="protein sequence ID" value="EEF79714.1"/>
    <property type="molecule type" value="Genomic_DNA"/>
</dbReference>
<evidence type="ECO:0000313" key="4">
    <source>
        <dbReference type="EMBL" id="EEF79106.1"/>
    </source>
</evidence>
<dbReference type="EMBL" id="GG657888">
    <property type="protein sequence ID" value="EEF80859.1"/>
    <property type="molecule type" value="Genomic_DNA"/>
</dbReference>
<accession>C0N2H5</accession>
<dbReference type="Proteomes" id="UP000004679">
    <property type="component" value="Unassembled WGS sequence"/>
</dbReference>
<dbReference type="HOGENOM" id="CLU_2753299_0_0_6"/>